<dbReference type="CDD" id="cd00586">
    <property type="entry name" value="4HBT"/>
    <property type="match status" value="1"/>
</dbReference>
<accession>A0ABZ3FMY0</accession>
<dbReference type="EMBL" id="CP154795">
    <property type="protein sequence ID" value="XAN06006.1"/>
    <property type="molecule type" value="Genomic_DNA"/>
</dbReference>
<sequence>MARVQLDYPDHIFTFSTEMDVRFDDINIGAHLGFDKLVTLVTEARSRYLESLAIAEVASPGVIVTDLAVTYKAEARLRDRLRIDVGVAERSRVGGDIAYRIVRPVDDAVIAIAKTGMVFFDYEAGRVVGALPEFPPVVKG</sequence>
<evidence type="ECO:0000256" key="1">
    <source>
        <dbReference type="ARBA" id="ARBA00005953"/>
    </source>
</evidence>
<dbReference type="Gene3D" id="3.10.129.10">
    <property type="entry name" value="Hotdog Thioesterase"/>
    <property type="match status" value="1"/>
</dbReference>
<name>A0ABZ3FMY0_9ACTN</name>
<dbReference type="PANTHER" id="PTHR31793:SF27">
    <property type="entry name" value="NOVEL THIOESTERASE SUPERFAMILY DOMAIN AND SAPOSIN A-TYPE DOMAIN CONTAINING PROTEIN (0610012H03RIK)"/>
    <property type="match status" value="1"/>
</dbReference>
<dbReference type="Proteomes" id="UP001442841">
    <property type="component" value="Chromosome"/>
</dbReference>
<dbReference type="RefSeq" id="WP_425307442.1">
    <property type="nucleotide sequence ID" value="NZ_CP154795.1"/>
</dbReference>
<reference evidence="3 4" key="1">
    <citation type="submission" date="2024-04" db="EMBL/GenBank/DDBJ databases">
        <title>Isolation of an actinomycete strain from pig manure.</title>
        <authorList>
            <person name="Gong T."/>
            <person name="Yu Z."/>
            <person name="An M."/>
            <person name="Wei C."/>
            <person name="Yang W."/>
            <person name="Liu L."/>
        </authorList>
    </citation>
    <scope>NUCLEOTIDE SEQUENCE [LARGE SCALE GENOMIC DNA]</scope>
    <source>
        <strain evidence="3 4">ZF39</strain>
    </source>
</reference>
<dbReference type="Pfam" id="PF13279">
    <property type="entry name" value="4HBT_2"/>
    <property type="match status" value="1"/>
</dbReference>
<protein>
    <submittedName>
        <fullName evidence="3">Thioesterase family protein</fullName>
    </submittedName>
</protein>
<evidence type="ECO:0000256" key="2">
    <source>
        <dbReference type="ARBA" id="ARBA00022801"/>
    </source>
</evidence>
<gene>
    <name evidence="3" type="ORF">AADG42_01335</name>
</gene>
<keyword evidence="4" id="KW-1185">Reference proteome</keyword>
<proteinExistence type="inferred from homology"/>
<dbReference type="InterPro" id="IPR029069">
    <property type="entry name" value="HotDog_dom_sf"/>
</dbReference>
<organism evidence="3 4">
    <name type="scientific">Ammonicoccus fulvus</name>
    <dbReference type="NCBI Taxonomy" id="3138240"/>
    <lineage>
        <taxon>Bacteria</taxon>
        <taxon>Bacillati</taxon>
        <taxon>Actinomycetota</taxon>
        <taxon>Actinomycetes</taxon>
        <taxon>Propionibacteriales</taxon>
        <taxon>Propionibacteriaceae</taxon>
        <taxon>Ammonicoccus</taxon>
    </lineage>
</organism>
<dbReference type="PANTHER" id="PTHR31793">
    <property type="entry name" value="4-HYDROXYBENZOYL-COA THIOESTERASE FAMILY MEMBER"/>
    <property type="match status" value="1"/>
</dbReference>
<evidence type="ECO:0000313" key="4">
    <source>
        <dbReference type="Proteomes" id="UP001442841"/>
    </source>
</evidence>
<evidence type="ECO:0000313" key="3">
    <source>
        <dbReference type="EMBL" id="XAN06006.1"/>
    </source>
</evidence>
<comment type="similarity">
    <text evidence="1">Belongs to the 4-hydroxybenzoyl-CoA thioesterase family.</text>
</comment>
<keyword evidence="2" id="KW-0378">Hydrolase</keyword>
<dbReference type="SUPFAM" id="SSF54637">
    <property type="entry name" value="Thioesterase/thiol ester dehydrase-isomerase"/>
    <property type="match status" value="1"/>
</dbReference>
<dbReference type="InterPro" id="IPR050563">
    <property type="entry name" value="4-hydroxybenzoyl-CoA_TE"/>
</dbReference>